<sequence length="412" mass="46392">MRVHAVMSGKYDVVIVGARVAGSSLAILLGQMGKKVLLLDKAKFPSDTLSTHFMSHTGFLKKLGVLEQLEESGLRKVTRMRTYIGSSFIEGPRTSYTIIPKRDQLDSVLIEKALEFPTVTFKPKTSARALLWNGNKVTGIRVEENGGEEEIHAGLVVGADGKNSNIAHWAGAKMYKQTEPLRPVIYGYFEGVEPLREPTTEIFLHEGRIGFVFPMEPGRDCLGMEIHPDEFRTMMHQPELSFKQTFDQLYGMAERMKESRLLGKIIGTPGMPNFFREAYDHGWALLGDAGHSKDPSTGLGINDAFLQSFLFADALKQIDNGTPWSEAMSEYARKRDEQLLPGFQMTLDYIQSLKKWTENEVALFQSIAANPMVWNKLVPKLSGHIKKDTEDFPLFYQSLKMEAEHFGYKKES</sequence>
<name>A0A1I3Z866_HALDA</name>
<feature type="domain" description="FAD-binding" evidence="2">
    <location>
        <begin position="10"/>
        <end position="336"/>
    </location>
</feature>
<dbReference type="Pfam" id="PF01494">
    <property type="entry name" value="FAD_binding_3"/>
    <property type="match status" value="1"/>
</dbReference>
<evidence type="ECO:0000313" key="3">
    <source>
        <dbReference type="EMBL" id="SFK40265.1"/>
    </source>
</evidence>
<dbReference type="InterPro" id="IPR002938">
    <property type="entry name" value="FAD-bd"/>
</dbReference>
<dbReference type="PANTHER" id="PTHR43476:SF5">
    <property type="entry name" value="FAD-DEPENDENT MONOOXYGENASE"/>
    <property type="match status" value="1"/>
</dbReference>
<proteinExistence type="predicted"/>
<gene>
    <name evidence="3" type="ORF">SAMN04487936_11326</name>
</gene>
<dbReference type="GO" id="GO:0071949">
    <property type="term" value="F:FAD binding"/>
    <property type="evidence" value="ECO:0007669"/>
    <property type="project" value="InterPro"/>
</dbReference>
<dbReference type="EMBL" id="FOSB01000013">
    <property type="protein sequence ID" value="SFK40265.1"/>
    <property type="molecule type" value="Genomic_DNA"/>
</dbReference>
<dbReference type="Proteomes" id="UP000183557">
    <property type="component" value="Unassembled WGS sequence"/>
</dbReference>
<dbReference type="AlphaFoldDB" id="A0A1I3Z866"/>
<accession>A0A1I3Z866</accession>
<organism evidence="3 4">
    <name type="scientific">Halobacillus dabanensis</name>
    <dbReference type="NCBI Taxonomy" id="240302"/>
    <lineage>
        <taxon>Bacteria</taxon>
        <taxon>Bacillati</taxon>
        <taxon>Bacillota</taxon>
        <taxon>Bacilli</taxon>
        <taxon>Bacillales</taxon>
        <taxon>Bacillaceae</taxon>
        <taxon>Halobacillus</taxon>
    </lineage>
</organism>
<reference evidence="4" key="1">
    <citation type="submission" date="2016-10" db="EMBL/GenBank/DDBJ databases">
        <authorList>
            <person name="Varghese N."/>
            <person name="Submissions S."/>
        </authorList>
    </citation>
    <scope>NUCLEOTIDE SEQUENCE [LARGE SCALE GENOMIC DNA]</scope>
    <source>
        <strain evidence="4">CGMCC 1.3704</strain>
    </source>
</reference>
<evidence type="ECO:0000259" key="2">
    <source>
        <dbReference type="Pfam" id="PF01494"/>
    </source>
</evidence>
<dbReference type="InterPro" id="IPR050631">
    <property type="entry name" value="PheA/TfdB_FAD_monoxygenase"/>
</dbReference>
<evidence type="ECO:0000313" key="4">
    <source>
        <dbReference type="Proteomes" id="UP000183557"/>
    </source>
</evidence>
<dbReference type="PANTHER" id="PTHR43476">
    <property type="entry name" value="3-(3-HYDROXY-PHENYL)PROPIONATE/3-HYDROXYCINNAMIC ACID HYDROXYLASE"/>
    <property type="match status" value="1"/>
</dbReference>
<evidence type="ECO:0000256" key="1">
    <source>
        <dbReference type="ARBA" id="ARBA00023002"/>
    </source>
</evidence>
<keyword evidence="1" id="KW-0560">Oxidoreductase</keyword>
<protein>
    <submittedName>
        <fullName evidence="3">2-polyprenyl-6-methoxyphenol hydroxylase</fullName>
    </submittedName>
</protein>
<dbReference type="Gene3D" id="3.50.50.60">
    <property type="entry name" value="FAD/NAD(P)-binding domain"/>
    <property type="match status" value="1"/>
</dbReference>
<dbReference type="InterPro" id="IPR036188">
    <property type="entry name" value="FAD/NAD-bd_sf"/>
</dbReference>
<dbReference type="SUPFAM" id="SSF51905">
    <property type="entry name" value="FAD/NAD(P)-binding domain"/>
    <property type="match status" value="1"/>
</dbReference>
<dbReference type="PRINTS" id="PR00420">
    <property type="entry name" value="RNGMNOXGNASE"/>
</dbReference>
<keyword evidence="4" id="KW-1185">Reference proteome</keyword>
<dbReference type="GO" id="GO:0016491">
    <property type="term" value="F:oxidoreductase activity"/>
    <property type="evidence" value="ECO:0007669"/>
    <property type="project" value="UniProtKB-KW"/>
</dbReference>